<dbReference type="AlphaFoldDB" id="A0A4Y2NA75"/>
<feature type="domain" description="Reverse transcriptase" evidence="1">
    <location>
        <begin position="5"/>
        <end position="85"/>
    </location>
</feature>
<gene>
    <name evidence="2" type="ORF">AVEN_8069_1</name>
</gene>
<comment type="caution">
    <text evidence="2">The sequence shown here is derived from an EMBL/GenBank/DDBJ whole genome shotgun (WGS) entry which is preliminary data.</text>
</comment>
<dbReference type="Pfam" id="PF00078">
    <property type="entry name" value="RVT_1"/>
    <property type="match status" value="1"/>
</dbReference>
<dbReference type="OrthoDB" id="10065625at2759"/>
<reference evidence="2 3" key="1">
    <citation type="journal article" date="2019" name="Sci. Rep.">
        <title>Orb-weaving spider Araneus ventricosus genome elucidates the spidroin gene catalogue.</title>
        <authorList>
            <person name="Kono N."/>
            <person name="Nakamura H."/>
            <person name="Ohtoshi R."/>
            <person name="Moran D.A.P."/>
            <person name="Shinohara A."/>
            <person name="Yoshida Y."/>
            <person name="Fujiwara M."/>
            <person name="Mori M."/>
            <person name="Tomita M."/>
            <person name="Arakawa K."/>
        </authorList>
    </citation>
    <scope>NUCLEOTIDE SEQUENCE [LARGE SCALE GENOMIC DNA]</scope>
</reference>
<evidence type="ECO:0000313" key="3">
    <source>
        <dbReference type="Proteomes" id="UP000499080"/>
    </source>
</evidence>
<name>A0A4Y2NA75_ARAVE</name>
<organism evidence="2 3">
    <name type="scientific">Araneus ventricosus</name>
    <name type="common">Orbweaver spider</name>
    <name type="synonym">Epeira ventricosa</name>
    <dbReference type="NCBI Taxonomy" id="182803"/>
    <lineage>
        <taxon>Eukaryota</taxon>
        <taxon>Metazoa</taxon>
        <taxon>Ecdysozoa</taxon>
        <taxon>Arthropoda</taxon>
        <taxon>Chelicerata</taxon>
        <taxon>Arachnida</taxon>
        <taxon>Araneae</taxon>
        <taxon>Araneomorphae</taxon>
        <taxon>Entelegynae</taxon>
        <taxon>Araneoidea</taxon>
        <taxon>Araneidae</taxon>
        <taxon>Araneus</taxon>
    </lineage>
</organism>
<dbReference type="EMBL" id="BGPR01008815">
    <property type="protein sequence ID" value="GBN36295.1"/>
    <property type="molecule type" value="Genomic_DNA"/>
</dbReference>
<protein>
    <recommendedName>
        <fullName evidence="1">Reverse transcriptase domain-containing protein</fullName>
    </recommendedName>
</protein>
<proteinExistence type="predicted"/>
<evidence type="ECO:0000313" key="2">
    <source>
        <dbReference type="EMBL" id="GBN36295.1"/>
    </source>
</evidence>
<keyword evidence="3" id="KW-1185">Reference proteome</keyword>
<accession>A0A4Y2NA75</accession>
<dbReference type="Proteomes" id="UP000499080">
    <property type="component" value="Unassembled WGS sequence"/>
</dbReference>
<sequence length="86" mass="9758">MKQYLYRRPFRVYLQGDLSDIRQIRAGTPQGSVLSPLLYSILTYDFPQCQHIDTCLFADDTAAPAKGSTEQFVPTSLQKLSNTLEE</sequence>
<evidence type="ECO:0000259" key="1">
    <source>
        <dbReference type="Pfam" id="PF00078"/>
    </source>
</evidence>
<dbReference type="InterPro" id="IPR000477">
    <property type="entry name" value="RT_dom"/>
</dbReference>